<protein>
    <submittedName>
        <fullName evidence="9">Acetolactate synthase I-II-III large subunit protein</fullName>
        <ecNumber evidence="9">2.2.1.6</ecNumber>
    </submittedName>
</protein>
<feature type="transmembrane region" description="Helical" evidence="8">
    <location>
        <begin position="316"/>
        <end position="335"/>
    </location>
</feature>
<evidence type="ECO:0000256" key="4">
    <source>
        <dbReference type="ARBA" id="ARBA00022692"/>
    </source>
</evidence>
<evidence type="ECO:0000313" key="9">
    <source>
        <dbReference type="EMBL" id="ERL47799.1"/>
    </source>
</evidence>
<reference evidence="9 10" key="1">
    <citation type="journal article" date="2014" name="FEMS Microbiol. Ecol.">
        <title>Genomic differentiation among two strains of the PS1 clade isolated from geographically separated marine habitats.</title>
        <authorList>
            <person name="Jimenez-Infante F."/>
            <person name="Ngugi D.K."/>
            <person name="Alam I."/>
            <person name="Rashid M."/>
            <person name="Baalawi W."/>
            <person name="Kamau A.A."/>
            <person name="Bajic V.B."/>
            <person name="Stingl U."/>
        </authorList>
    </citation>
    <scope>NUCLEOTIDE SEQUENCE [LARGE SCALE GENOMIC DNA]</scope>
    <source>
        <strain evidence="9 10">RS24</strain>
    </source>
</reference>
<dbReference type="STRING" id="1397666.RS24_00779"/>
<evidence type="ECO:0000256" key="2">
    <source>
        <dbReference type="ARBA" id="ARBA00022475"/>
    </source>
</evidence>
<dbReference type="EC" id="2.2.1.6" evidence="9"/>
<evidence type="ECO:0000256" key="6">
    <source>
        <dbReference type="ARBA" id="ARBA00023136"/>
    </source>
</evidence>
<keyword evidence="7" id="KW-0460">Magnesium</keyword>
<dbReference type="PATRIC" id="fig|1397666.3.peg.708"/>
<feature type="transmembrane region" description="Helical" evidence="8">
    <location>
        <begin position="289"/>
        <end position="310"/>
    </location>
</feature>
<dbReference type="Proteomes" id="UP000016762">
    <property type="component" value="Unassembled WGS sequence"/>
</dbReference>
<keyword evidence="3 9" id="KW-0808">Transferase</keyword>
<dbReference type="InterPro" id="IPR000715">
    <property type="entry name" value="Glycosyl_transferase_4"/>
</dbReference>
<dbReference type="GO" id="GO:0016780">
    <property type="term" value="F:phosphotransferase activity, for other substituted phosphate groups"/>
    <property type="evidence" value="ECO:0007669"/>
    <property type="project" value="InterPro"/>
</dbReference>
<feature type="transmembrane region" description="Helical" evidence="8">
    <location>
        <begin position="76"/>
        <end position="94"/>
    </location>
</feature>
<gene>
    <name evidence="9" type="ORF">RS24_00779</name>
</gene>
<dbReference type="Pfam" id="PF00953">
    <property type="entry name" value="Glycos_transf_4"/>
    <property type="match status" value="1"/>
</dbReference>
<keyword evidence="5 8" id="KW-1133">Transmembrane helix</keyword>
<comment type="cofactor">
    <cofactor evidence="7">
        <name>Mg(2+)</name>
        <dbReference type="ChEBI" id="CHEBI:18420"/>
    </cofactor>
</comment>
<feature type="transmembrane region" description="Helical" evidence="8">
    <location>
        <begin position="215"/>
        <end position="236"/>
    </location>
</feature>
<feature type="binding site" evidence="7">
    <location>
        <position position="218"/>
    </location>
    <ligand>
        <name>Mg(2+)</name>
        <dbReference type="ChEBI" id="CHEBI:18420"/>
    </ligand>
</feature>
<keyword evidence="7" id="KW-0479">Metal-binding</keyword>
<dbReference type="PANTHER" id="PTHR22926">
    <property type="entry name" value="PHOSPHO-N-ACETYLMURAMOYL-PENTAPEPTIDE-TRANSFERASE"/>
    <property type="match status" value="1"/>
</dbReference>
<dbReference type="GO" id="GO:0046872">
    <property type="term" value="F:metal ion binding"/>
    <property type="evidence" value="ECO:0007669"/>
    <property type="project" value="UniProtKB-KW"/>
</dbReference>
<dbReference type="CDD" id="cd06853">
    <property type="entry name" value="GT_WecA_like"/>
    <property type="match status" value="1"/>
</dbReference>
<feature type="transmembrane region" description="Helical" evidence="8">
    <location>
        <begin position="132"/>
        <end position="150"/>
    </location>
</feature>
<dbReference type="GO" id="GO:0071555">
    <property type="term" value="P:cell wall organization"/>
    <property type="evidence" value="ECO:0007669"/>
    <property type="project" value="TreeGrafter"/>
</dbReference>
<feature type="binding site" evidence="7">
    <location>
        <position position="154"/>
    </location>
    <ligand>
        <name>Mg(2+)</name>
        <dbReference type="ChEBI" id="CHEBI:18420"/>
    </ligand>
</feature>
<organism evidence="9 10">
    <name type="scientific">Candidatus Micropelagius thuwalensis</name>
    <dbReference type="NCBI Taxonomy" id="1397666"/>
    <lineage>
        <taxon>Bacteria</taxon>
        <taxon>Pseudomonadati</taxon>
        <taxon>Pseudomonadota</taxon>
        <taxon>Alphaproteobacteria</taxon>
        <taxon>PS1 clade</taxon>
        <taxon>Candidatus Micropelagius</taxon>
    </lineage>
</organism>
<dbReference type="GO" id="GO:0009103">
    <property type="term" value="P:lipopolysaccharide biosynthetic process"/>
    <property type="evidence" value="ECO:0007669"/>
    <property type="project" value="TreeGrafter"/>
</dbReference>
<feature type="transmembrane region" description="Helical" evidence="8">
    <location>
        <begin position="189"/>
        <end position="208"/>
    </location>
</feature>
<dbReference type="eggNOG" id="COG0472">
    <property type="taxonomic scope" value="Bacteria"/>
</dbReference>
<sequence length="353" mass="39164">MSNDNNWMLLAALTGVLTLFAIFCLIPMAKKIGLVDKPGGRKKHLGEIPLIGGISIFLVLGTFAVFTGYFNNDWKWVLGVASILIIIGLIDDLWDIRPLYKLGAQIIAAILMVFSTGDFIQTIAYLPSGHTINIAELGYFITLFAVVGLINAFNMMDGIDGLAATQAILSIVLTFTSMFILKTTFSNDIFIIFLLGALLGFLIANLNLLPKTKVFLGDAGSMMLGFFIAWMLISYTQTPNKQGLPPSLALWVVAIPVADTLALSVRRILLRRSPFRPDRKHLHHICLRLGLSPLHSLAIICMLSIISYLIGISTYLLFGEIASIILFFVMIGLYYKFIKNIWRISSLFRRLIN</sequence>
<evidence type="ECO:0000256" key="7">
    <source>
        <dbReference type="PIRSR" id="PIRSR600715-1"/>
    </source>
</evidence>
<keyword evidence="2" id="KW-1003">Cell membrane</keyword>
<keyword evidence="4 8" id="KW-0812">Transmembrane</keyword>
<feature type="transmembrane region" description="Helical" evidence="8">
    <location>
        <begin position="50"/>
        <end position="70"/>
    </location>
</feature>
<dbReference type="GO" id="GO:0044038">
    <property type="term" value="P:cell wall macromolecule biosynthetic process"/>
    <property type="evidence" value="ECO:0007669"/>
    <property type="project" value="TreeGrafter"/>
</dbReference>
<feature type="transmembrane region" description="Helical" evidence="8">
    <location>
        <begin position="248"/>
        <end position="269"/>
    </location>
</feature>
<dbReference type="GO" id="GO:0003984">
    <property type="term" value="F:acetolactate synthase activity"/>
    <property type="evidence" value="ECO:0007669"/>
    <property type="project" value="UniProtKB-EC"/>
</dbReference>
<evidence type="ECO:0000256" key="3">
    <source>
        <dbReference type="ARBA" id="ARBA00022679"/>
    </source>
</evidence>
<dbReference type="AlphaFoldDB" id="U2WE76"/>
<evidence type="ECO:0000256" key="5">
    <source>
        <dbReference type="ARBA" id="ARBA00022989"/>
    </source>
</evidence>
<comment type="subcellular location">
    <subcellularLocation>
        <location evidence="1">Cell membrane</location>
        <topology evidence="1">Multi-pass membrane protein</topology>
    </subcellularLocation>
</comment>
<dbReference type="OrthoDB" id="9783652at2"/>
<evidence type="ECO:0000313" key="10">
    <source>
        <dbReference type="Proteomes" id="UP000016762"/>
    </source>
</evidence>
<evidence type="ECO:0000256" key="8">
    <source>
        <dbReference type="SAM" id="Phobius"/>
    </source>
</evidence>
<dbReference type="RefSeq" id="WP_021776816.1">
    <property type="nucleotide sequence ID" value="NZ_AWXE01000001.1"/>
</dbReference>
<name>U2WE76_9PROT</name>
<proteinExistence type="predicted"/>
<dbReference type="GO" id="GO:0005886">
    <property type="term" value="C:plasma membrane"/>
    <property type="evidence" value="ECO:0007669"/>
    <property type="project" value="UniProtKB-SubCell"/>
</dbReference>
<comment type="caution">
    <text evidence="9">The sequence shown here is derived from an EMBL/GenBank/DDBJ whole genome shotgun (WGS) entry which is preliminary data.</text>
</comment>
<dbReference type="EMBL" id="AWXE01000001">
    <property type="protein sequence ID" value="ERL47799.1"/>
    <property type="molecule type" value="Genomic_DNA"/>
</dbReference>
<feature type="transmembrane region" description="Helical" evidence="8">
    <location>
        <begin position="162"/>
        <end position="183"/>
    </location>
</feature>
<keyword evidence="10" id="KW-1185">Reference proteome</keyword>
<evidence type="ECO:0000256" key="1">
    <source>
        <dbReference type="ARBA" id="ARBA00004651"/>
    </source>
</evidence>
<dbReference type="PANTHER" id="PTHR22926:SF3">
    <property type="entry name" value="UNDECAPRENYL-PHOSPHATE ALPHA-N-ACETYLGLUCOSAMINYL 1-PHOSPHATE TRANSFERASE"/>
    <property type="match status" value="1"/>
</dbReference>
<accession>U2WE76</accession>
<feature type="transmembrane region" description="Helical" evidence="8">
    <location>
        <begin position="6"/>
        <end position="29"/>
    </location>
</feature>
<keyword evidence="6 8" id="KW-0472">Membrane</keyword>